<dbReference type="Proteomes" id="UP000596337">
    <property type="component" value="Chromosome 2"/>
</dbReference>
<protein>
    <submittedName>
        <fullName evidence="3">ABC transporter substrate-binding protein</fullName>
    </submittedName>
</protein>
<dbReference type="RefSeq" id="WP_203347767.1">
    <property type="nucleotide sequence ID" value="NZ_CANMIY010000003.1"/>
</dbReference>
<evidence type="ECO:0000256" key="1">
    <source>
        <dbReference type="SAM" id="SignalP"/>
    </source>
</evidence>
<dbReference type="Gene3D" id="3.40.190.10">
    <property type="entry name" value="Periplasmic binding protein-like II"/>
    <property type="match status" value="2"/>
</dbReference>
<name>A0AA92LX51_9VIBR</name>
<evidence type="ECO:0000313" key="3">
    <source>
        <dbReference type="EMBL" id="QRG85578.1"/>
    </source>
</evidence>
<feature type="chain" id="PRO_5041742064" evidence="1">
    <location>
        <begin position="22"/>
        <end position="251"/>
    </location>
</feature>
<keyword evidence="1" id="KW-0732">Signal</keyword>
<dbReference type="EMBL" id="CP069197">
    <property type="protein sequence ID" value="QRG85578.1"/>
    <property type="molecule type" value="Genomic_DNA"/>
</dbReference>
<dbReference type="AlphaFoldDB" id="A0AA92LX51"/>
<feature type="signal peptide" evidence="1">
    <location>
        <begin position="1"/>
        <end position="21"/>
    </location>
</feature>
<sequence>MKRLLLRLAFSFIAIGTYATAAEVNYYVIADQARPFQIEQQGQMHSGIVTDIVSAIFAESDYQVNYHTYPFKRMISILEEGGEPNWLTYGSPNWGKVQSENLSEEPIYTVKHVLVSSSEKPLEFKNMDTMHGRSIVLLLGFDYPNLIPFFEDGSVNEMRVKDYEAAYRVVTRTPGDTAFVEMESRVMYNLKRLNLPLEDFQIQPFSSVIPDYSIYLAFSPQMQPETQDYINTRLAELKTSGEIDEIIQRYK</sequence>
<reference evidence="3 4" key="1">
    <citation type="submission" date="2021-01" db="EMBL/GenBank/DDBJ databases">
        <title>Characterization of a novel blaVMB-2- harboring plasmid in Vibrio diabolicus.</title>
        <authorList>
            <person name="Liu M."/>
        </authorList>
    </citation>
    <scope>NUCLEOTIDE SEQUENCE [LARGE SCALE GENOMIC DNA]</scope>
    <source>
        <strain evidence="3 4">SLV18</strain>
    </source>
</reference>
<dbReference type="InterPro" id="IPR001638">
    <property type="entry name" value="Solute-binding_3/MltF_N"/>
</dbReference>
<dbReference type="SUPFAM" id="SSF53850">
    <property type="entry name" value="Periplasmic binding protein-like II"/>
    <property type="match status" value="1"/>
</dbReference>
<feature type="domain" description="Solute-binding protein family 3/N-terminal" evidence="2">
    <location>
        <begin position="29"/>
        <end position="250"/>
    </location>
</feature>
<gene>
    <name evidence="3" type="ORF">JOS67_18220</name>
</gene>
<accession>A0AA92LX51</accession>
<proteinExistence type="predicted"/>
<evidence type="ECO:0000313" key="4">
    <source>
        <dbReference type="Proteomes" id="UP000596337"/>
    </source>
</evidence>
<organism evidence="3 4">
    <name type="scientific">Vibrio diabolicus</name>
    <dbReference type="NCBI Taxonomy" id="50719"/>
    <lineage>
        <taxon>Bacteria</taxon>
        <taxon>Pseudomonadati</taxon>
        <taxon>Pseudomonadota</taxon>
        <taxon>Gammaproteobacteria</taxon>
        <taxon>Vibrionales</taxon>
        <taxon>Vibrionaceae</taxon>
        <taxon>Vibrio</taxon>
        <taxon>Vibrio diabolicus subgroup</taxon>
    </lineage>
</organism>
<dbReference type="Pfam" id="PF00497">
    <property type="entry name" value="SBP_bac_3"/>
    <property type="match status" value="1"/>
</dbReference>
<evidence type="ECO:0000259" key="2">
    <source>
        <dbReference type="Pfam" id="PF00497"/>
    </source>
</evidence>